<sequence>MSSRSAVDVTRYLDAVVANLKSAGVAVARVEVDLDPSAPFEARLVTERGNVLRWHQDRGWAGRREGETAARPTGGYSGM</sequence>
<organism evidence="1 2">
    <name type="scientific">Saccharothrix longispora</name>
    <dbReference type="NCBI Taxonomy" id="33920"/>
    <lineage>
        <taxon>Bacteria</taxon>
        <taxon>Bacillati</taxon>
        <taxon>Actinomycetota</taxon>
        <taxon>Actinomycetes</taxon>
        <taxon>Pseudonocardiales</taxon>
        <taxon>Pseudonocardiaceae</taxon>
        <taxon>Saccharothrix</taxon>
    </lineage>
</organism>
<dbReference type="RefSeq" id="WP_310308617.1">
    <property type="nucleotide sequence ID" value="NZ_BAAAXB010000001.1"/>
</dbReference>
<evidence type="ECO:0000313" key="2">
    <source>
        <dbReference type="Proteomes" id="UP001268819"/>
    </source>
</evidence>
<name>A0ABU1PY49_9PSEU</name>
<dbReference type="EMBL" id="JAVDSG010000001">
    <property type="protein sequence ID" value="MDR6595556.1"/>
    <property type="molecule type" value="Genomic_DNA"/>
</dbReference>
<accession>A0ABU1PY49</accession>
<gene>
    <name evidence="1" type="ORF">J2S66_003940</name>
</gene>
<keyword evidence="2" id="KW-1185">Reference proteome</keyword>
<evidence type="ECO:0000313" key="1">
    <source>
        <dbReference type="EMBL" id="MDR6595556.1"/>
    </source>
</evidence>
<comment type="caution">
    <text evidence="1">The sequence shown here is derived from an EMBL/GenBank/DDBJ whole genome shotgun (WGS) entry which is preliminary data.</text>
</comment>
<dbReference type="Proteomes" id="UP001268819">
    <property type="component" value="Unassembled WGS sequence"/>
</dbReference>
<reference evidence="1 2" key="1">
    <citation type="submission" date="2023-07" db="EMBL/GenBank/DDBJ databases">
        <title>Sequencing the genomes of 1000 actinobacteria strains.</title>
        <authorList>
            <person name="Klenk H.-P."/>
        </authorList>
    </citation>
    <scope>NUCLEOTIDE SEQUENCE [LARGE SCALE GENOMIC DNA]</scope>
    <source>
        <strain evidence="1 2">DSM 43749</strain>
    </source>
</reference>
<proteinExistence type="predicted"/>
<protein>
    <submittedName>
        <fullName evidence="1">Uncharacterized protein</fullName>
    </submittedName>
</protein>